<dbReference type="Gene3D" id="2.30.22.10">
    <property type="entry name" value="Head domain of nucleotide exchange factor GrpE"/>
    <property type="match status" value="1"/>
</dbReference>
<dbReference type="GO" id="GO:0000774">
    <property type="term" value="F:adenyl-nucleotide exchange factor activity"/>
    <property type="evidence" value="ECO:0007669"/>
    <property type="project" value="InterPro"/>
</dbReference>
<dbReference type="EMBL" id="FWWZ01000001">
    <property type="protein sequence ID" value="SMC09418.1"/>
    <property type="molecule type" value="Genomic_DNA"/>
</dbReference>
<evidence type="ECO:0000256" key="8">
    <source>
        <dbReference type="ARBA" id="ARBA00072274"/>
    </source>
</evidence>
<dbReference type="NCBIfam" id="NF010747">
    <property type="entry name" value="PRK14149.1"/>
    <property type="match status" value="1"/>
</dbReference>
<evidence type="ECO:0000256" key="9">
    <source>
        <dbReference type="ARBA" id="ARBA00076414"/>
    </source>
</evidence>
<dbReference type="InterPro" id="IPR013805">
    <property type="entry name" value="GrpE_CC"/>
</dbReference>
<comment type="subcellular location">
    <subcellularLocation>
        <location evidence="1 10">Cytoplasm</location>
    </subcellularLocation>
</comment>
<dbReference type="RefSeq" id="WP_084275646.1">
    <property type="nucleotide sequence ID" value="NZ_AP026671.1"/>
</dbReference>
<keyword evidence="4 10" id="KW-0963">Cytoplasm</keyword>
<sequence length="183" mass="21141">MSEKEKKNKEAQQKMQEQQENKESQNDCKELEEKLQECEEKYLRVHADFENTKKRLEREKIQAIEYSLEKFAQDLLPALDSLDMALAAVSRDNLDAAQAVEELKKGIELTIDQFIKAFNKHGIEVIEIEEGGEFNPHLHEALLQVEDAEKKAGEIVQVIQKGYKYKERILRPAKVSVAKGQEE</sequence>
<evidence type="ECO:0000256" key="7">
    <source>
        <dbReference type="ARBA" id="ARBA00053401"/>
    </source>
</evidence>
<keyword evidence="15" id="KW-1185">Reference proteome</keyword>
<evidence type="ECO:0000256" key="5">
    <source>
        <dbReference type="ARBA" id="ARBA00023016"/>
    </source>
</evidence>
<dbReference type="STRING" id="1069081.SAMN05660197_1226"/>
<dbReference type="Proteomes" id="UP000192602">
    <property type="component" value="Unassembled WGS sequence"/>
</dbReference>
<dbReference type="Pfam" id="PF01025">
    <property type="entry name" value="GrpE"/>
    <property type="match status" value="1"/>
</dbReference>
<dbReference type="InterPro" id="IPR009012">
    <property type="entry name" value="GrpE_head"/>
</dbReference>
<evidence type="ECO:0000256" key="1">
    <source>
        <dbReference type="ARBA" id="ARBA00004496"/>
    </source>
</evidence>
<evidence type="ECO:0000256" key="6">
    <source>
        <dbReference type="ARBA" id="ARBA00023186"/>
    </source>
</evidence>
<dbReference type="SUPFAM" id="SSF58014">
    <property type="entry name" value="Coiled-coil domain of nucleotide exchange factor GrpE"/>
    <property type="match status" value="1"/>
</dbReference>
<evidence type="ECO:0000256" key="3">
    <source>
        <dbReference type="ARBA" id="ARBA00011738"/>
    </source>
</evidence>
<accession>A0A1W1WSW8</accession>
<dbReference type="PANTHER" id="PTHR21237">
    <property type="entry name" value="GRPE PROTEIN"/>
    <property type="match status" value="1"/>
</dbReference>
<organism evidence="14 15">
    <name type="scientific">Nitratiruptor tergarcus DSM 16512</name>
    <dbReference type="NCBI Taxonomy" id="1069081"/>
    <lineage>
        <taxon>Bacteria</taxon>
        <taxon>Pseudomonadati</taxon>
        <taxon>Campylobacterota</taxon>
        <taxon>Epsilonproteobacteria</taxon>
        <taxon>Nautiliales</taxon>
        <taxon>Nitratiruptoraceae</taxon>
        <taxon>Nitratiruptor</taxon>
    </lineage>
</organism>
<evidence type="ECO:0000256" key="2">
    <source>
        <dbReference type="ARBA" id="ARBA00009054"/>
    </source>
</evidence>
<dbReference type="GO" id="GO:0005829">
    <property type="term" value="C:cytosol"/>
    <property type="evidence" value="ECO:0007669"/>
    <property type="project" value="TreeGrafter"/>
</dbReference>
<keyword evidence="6 10" id="KW-0143">Chaperone</keyword>
<dbReference type="InterPro" id="IPR000740">
    <property type="entry name" value="GrpE"/>
</dbReference>
<dbReference type="FunFam" id="2.30.22.10:FF:000001">
    <property type="entry name" value="Protein GrpE"/>
    <property type="match status" value="1"/>
</dbReference>
<dbReference type="GO" id="GO:0051087">
    <property type="term" value="F:protein-folding chaperone binding"/>
    <property type="evidence" value="ECO:0007669"/>
    <property type="project" value="InterPro"/>
</dbReference>
<reference evidence="15" key="1">
    <citation type="submission" date="2017-04" db="EMBL/GenBank/DDBJ databases">
        <authorList>
            <person name="Varghese N."/>
            <person name="Submissions S."/>
        </authorList>
    </citation>
    <scope>NUCLEOTIDE SEQUENCE [LARGE SCALE GENOMIC DNA]</scope>
    <source>
        <strain evidence="15">DSM 16512</strain>
    </source>
</reference>
<protein>
    <recommendedName>
        <fullName evidence="8 10">Protein GrpE</fullName>
    </recommendedName>
    <alternativeName>
        <fullName evidence="9 10">HSP-70 cofactor</fullName>
    </alternativeName>
</protein>
<evidence type="ECO:0000313" key="14">
    <source>
        <dbReference type="EMBL" id="SMC09418.1"/>
    </source>
</evidence>
<evidence type="ECO:0000256" key="4">
    <source>
        <dbReference type="ARBA" id="ARBA00022490"/>
    </source>
</evidence>
<name>A0A1W1WSW8_9BACT</name>
<dbReference type="NCBIfam" id="NF010738">
    <property type="entry name" value="PRK14140.1"/>
    <property type="match status" value="1"/>
</dbReference>
<comment type="subunit">
    <text evidence="3 10">Homodimer.</text>
</comment>
<evidence type="ECO:0000313" key="15">
    <source>
        <dbReference type="Proteomes" id="UP000192602"/>
    </source>
</evidence>
<dbReference type="AlphaFoldDB" id="A0A1W1WSW8"/>
<keyword evidence="5 10" id="KW-0346">Stress response</keyword>
<evidence type="ECO:0000256" key="10">
    <source>
        <dbReference type="HAMAP-Rule" id="MF_01151"/>
    </source>
</evidence>
<dbReference type="Gene3D" id="3.90.20.20">
    <property type="match status" value="1"/>
</dbReference>
<dbReference type="PROSITE" id="PS01071">
    <property type="entry name" value="GRPE"/>
    <property type="match status" value="1"/>
</dbReference>
<evidence type="ECO:0000256" key="12">
    <source>
        <dbReference type="RuleBase" id="RU004478"/>
    </source>
</evidence>
<dbReference type="GO" id="GO:0042803">
    <property type="term" value="F:protein homodimerization activity"/>
    <property type="evidence" value="ECO:0007669"/>
    <property type="project" value="InterPro"/>
</dbReference>
<proteinExistence type="inferred from homology"/>
<dbReference type="OrthoDB" id="9789811at2"/>
<gene>
    <name evidence="10" type="primary">grpE</name>
    <name evidence="14" type="ORF">SAMN05660197_1226</name>
</gene>
<dbReference type="GO" id="GO:0006457">
    <property type="term" value="P:protein folding"/>
    <property type="evidence" value="ECO:0007669"/>
    <property type="project" value="InterPro"/>
</dbReference>
<dbReference type="CDD" id="cd00446">
    <property type="entry name" value="GrpE"/>
    <property type="match status" value="1"/>
</dbReference>
<dbReference type="GO" id="GO:0051082">
    <property type="term" value="F:unfolded protein binding"/>
    <property type="evidence" value="ECO:0007669"/>
    <property type="project" value="TreeGrafter"/>
</dbReference>
<evidence type="ECO:0000256" key="11">
    <source>
        <dbReference type="RuleBase" id="RU000639"/>
    </source>
</evidence>
<feature type="region of interest" description="Disordered" evidence="13">
    <location>
        <begin position="1"/>
        <end position="30"/>
    </location>
</feature>
<comment type="similarity">
    <text evidence="2 10 12">Belongs to the GrpE family.</text>
</comment>
<dbReference type="PRINTS" id="PR00773">
    <property type="entry name" value="GRPEPROTEIN"/>
</dbReference>
<comment type="function">
    <text evidence="7 10 11">Participates actively in the response to hyperosmotic and heat shock by preventing the aggregation of stress-denatured proteins, in association with DnaK and GrpE. It is the nucleotide exchange factor for DnaK and may function as a thermosensor. Unfolded proteins bind initially to DnaJ; upon interaction with the DnaJ-bound protein, DnaK hydrolyzes its bound ATP, resulting in the formation of a stable complex. GrpE releases ADP from DnaK; ATP binding to DnaK triggers the release of the substrate protein, thus completing the reaction cycle. Several rounds of ATP-dependent interactions between DnaJ, DnaK and GrpE are required for fully efficient folding.</text>
</comment>
<evidence type="ECO:0000256" key="13">
    <source>
        <dbReference type="SAM" id="MobiDB-lite"/>
    </source>
</evidence>
<dbReference type="SUPFAM" id="SSF51064">
    <property type="entry name" value="Head domain of nucleotide exchange factor GrpE"/>
    <property type="match status" value="1"/>
</dbReference>
<dbReference type="PANTHER" id="PTHR21237:SF23">
    <property type="entry name" value="GRPE PROTEIN HOMOLOG, MITOCHONDRIAL"/>
    <property type="match status" value="1"/>
</dbReference>
<dbReference type="HAMAP" id="MF_01151">
    <property type="entry name" value="GrpE"/>
    <property type="match status" value="1"/>
</dbReference>